<dbReference type="Proteomes" id="UP000886998">
    <property type="component" value="Unassembled WGS sequence"/>
</dbReference>
<sequence>MNTKPLTSLINARLIPLVTVELKEAITIAKVASRCPKWKDERCGRPFAFVPGGCRFRAITVITDEHGCVTLGDAPFVPPPLPSLPSLAGGREREEEIERKIGRKLARRGEERARENKVVKFVCCSPIWRAFMGQVTAERPRLSELDDPSVKSTSANN</sequence>
<accession>A0A8X6YZG5</accession>
<evidence type="ECO:0000313" key="1">
    <source>
        <dbReference type="EMBL" id="GFY79514.1"/>
    </source>
</evidence>
<organism evidence="1 2">
    <name type="scientific">Trichonephila inaurata madagascariensis</name>
    <dbReference type="NCBI Taxonomy" id="2747483"/>
    <lineage>
        <taxon>Eukaryota</taxon>
        <taxon>Metazoa</taxon>
        <taxon>Ecdysozoa</taxon>
        <taxon>Arthropoda</taxon>
        <taxon>Chelicerata</taxon>
        <taxon>Arachnida</taxon>
        <taxon>Araneae</taxon>
        <taxon>Araneomorphae</taxon>
        <taxon>Entelegynae</taxon>
        <taxon>Araneoidea</taxon>
        <taxon>Nephilidae</taxon>
        <taxon>Trichonephila</taxon>
        <taxon>Trichonephila inaurata</taxon>
    </lineage>
</organism>
<protein>
    <submittedName>
        <fullName evidence="1">Uncharacterized protein</fullName>
    </submittedName>
</protein>
<name>A0A8X6YZG5_9ARAC</name>
<dbReference type="AlphaFoldDB" id="A0A8X6YZG5"/>
<dbReference type="EMBL" id="BMAV01023609">
    <property type="protein sequence ID" value="GFY79514.1"/>
    <property type="molecule type" value="Genomic_DNA"/>
</dbReference>
<evidence type="ECO:0000313" key="2">
    <source>
        <dbReference type="Proteomes" id="UP000886998"/>
    </source>
</evidence>
<dbReference type="OrthoDB" id="10378886at2759"/>
<keyword evidence="2" id="KW-1185">Reference proteome</keyword>
<reference evidence="1" key="1">
    <citation type="submission" date="2020-08" db="EMBL/GenBank/DDBJ databases">
        <title>Multicomponent nature underlies the extraordinary mechanical properties of spider dragline silk.</title>
        <authorList>
            <person name="Kono N."/>
            <person name="Nakamura H."/>
            <person name="Mori M."/>
            <person name="Yoshida Y."/>
            <person name="Ohtoshi R."/>
            <person name="Malay A.D."/>
            <person name="Moran D.A.P."/>
            <person name="Tomita M."/>
            <person name="Numata K."/>
            <person name="Arakawa K."/>
        </authorList>
    </citation>
    <scope>NUCLEOTIDE SEQUENCE</scope>
</reference>
<proteinExistence type="predicted"/>
<comment type="caution">
    <text evidence="1">The sequence shown here is derived from an EMBL/GenBank/DDBJ whole genome shotgun (WGS) entry which is preliminary data.</text>
</comment>
<gene>
    <name evidence="1" type="primary">AVEN_172318_1</name>
    <name evidence="1" type="ORF">TNIN_3331</name>
</gene>